<dbReference type="Pfam" id="PF13657">
    <property type="entry name" value="Couple_hipA"/>
    <property type="match status" value="1"/>
</dbReference>
<evidence type="ECO:0000259" key="5">
    <source>
        <dbReference type="Pfam" id="PF13657"/>
    </source>
</evidence>
<evidence type="ECO:0000313" key="7">
    <source>
        <dbReference type="Proteomes" id="UP000197361"/>
    </source>
</evidence>
<dbReference type="PANTHER" id="PTHR37419">
    <property type="entry name" value="SERINE/THREONINE-PROTEIN KINASE TOXIN HIPA"/>
    <property type="match status" value="1"/>
</dbReference>
<dbReference type="InterPro" id="IPR012893">
    <property type="entry name" value="HipA-like_C"/>
</dbReference>
<evidence type="ECO:0000256" key="3">
    <source>
        <dbReference type="ARBA" id="ARBA00022777"/>
    </source>
</evidence>
<proteinExistence type="inferred from homology"/>
<organism evidence="6 7">
    <name type="scientific">Sphingopyxis bauzanensis</name>
    <dbReference type="NCBI Taxonomy" id="651663"/>
    <lineage>
        <taxon>Bacteria</taxon>
        <taxon>Pseudomonadati</taxon>
        <taxon>Pseudomonadota</taxon>
        <taxon>Alphaproteobacteria</taxon>
        <taxon>Sphingomonadales</taxon>
        <taxon>Sphingomonadaceae</taxon>
        <taxon>Sphingopyxis</taxon>
    </lineage>
</organism>
<keyword evidence="2" id="KW-0808">Transferase</keyword>
<dbReference type="Pfam" id="PF07804">
    <property type="entry name" value="HipA_C"/>
    <property type="match status" value="1"/>
</dbReference>
<feature type="domain" description="HipA-like C-terminal" evidence="4">
    <location>
        <begin position="141"/>
        <end position="380"/>
    </location>
</feature>
<dbReference type="Gene3D" id="1.10.1070.20">
    <property type="match status" value="1"/>
</dbReference>
<gene>
    <name evidence="6" type="ORF">CDQ92_03145</name>
</gene>
<evidence type="ECO:0000256" key="2">
    <source>
        <dbReference type="ARBA" id="ARBA00022679"/>
    </source>
</evidence>
<comment type="similarity">
    <text evidence="1">Belongs to the HipA Ser/Thr kinase family.</text>
</comment>
<dbReference type="AlphaFoldDB" id="A0A246K163"/>
<dbReference type="OrthoDB" id="9805913at2"/>
<dbReference type="RefSeq" id="WP_088439917.1">
    <property type="nucleotide sequence ID" value="NZ_BMMC01000004.1"/>
</dbReference>
<keyword evidence="7" id="KW-1185">Reference proteome</keyword>
<evidence type="ECO:0000259" key="4">
    <source>
        <dbReference type="Pfam" id="PF07804"/>
    </source>
</evidence>
<dbReference type="Proteomes" id="UP000197361">
    <property type="component" value="Unassembled WGS sequence"/>
</dbReference>
<dbReference type="InterPro" id="IPR052028">
    <property type="entry name" value="HipA_Ser/Thr_kinase"/>
</dbReference>
<dbReference type="GO" id="GO:0004674">
    <property type="term" value="F:protein serine/threonine kinase activity"/>
    <property type="evidence" value="ECO:0007669"/>
    <property type="project" value="TreeGrafter"/>
</dbReference>
<evidence type="ECO:0000256" key="1">
    <source>
        <dbReference type="ARBA" id="ARBA00010164"/>
    </source>
</evidence>
<dbReference type="EMBL" id="NISK01000001">
    <property type="protein sequence ID" value="OWQ99178.1"/>
    <property type="molecule type" value="Genomic_DNA"/>
</dbReference>
<evidence type="ECO:0000313" key="6">
    <source>
        <dbReference type="EMBL" id="OWQ99178.1"/>
    </source>
</evidence>
<reference evidence="6 7" key="1">
    <citation type="journal article" date="2010" name="Int. J. Syst. Evol. Microbiol.">
        <title>Sphingopyxis bauzanensis sp. nov., a psychrophilic bacterium isolated from soil.</title>
        <authorList>
            <person name="Zhang D.C."/>
            <person name="Liu H.C."/>
            <person name="Xin Y.H."/>
            <person name="Zhou Y.G."/>
            <person name="Schinner F."/>
            <person name="Margesin R."/>
        </authorList>
    </citation>
    <scope>NUCLEOTIDE SEQUENCE [LARGE SCALE GENOMIC DNA]</scope>
    <source>
        <strain evidence="6 7">DSM 22271</strain>
    </source>
</reference>
<sequence length="411" mass="44966">MPKTLALAIRLHGVQIGTIVRLDGDRTIFAFDPAYIADEASPVLSLSFRSVAGDLLTEHKARKTHLMPFFSNLLPEGMLRRYLARHANISEHAEFDLLAKLGADLPGAITAIPLDAAVPVADVDEGAATNEGASPADQLRFSLAGVQLKFSALENKGKDGGLTIPVGGVGGSWIVKLPSTKHEGVPENEYSMMGIARAIGIDVPETRLLPIRDVVGLPDDIEKIGDTAFAIRRFDRTAEGPVHIEDFAQVFGLYPDRKYDRASYRNILDALARAADLGSAVEFMRRLTFSALIGNGDMHIKNWSLIYPDRRQPLLSPAYDLLSTLPYVPGDDSALKFARVSRFRDFDRDEIAYMASNAGLPEAPLLAAADETVERFMEHWQAEKSHLPLFPGVADQIDRHMETLAILSAEA</sequence>
<name>A0A246K163_9SPHN</name>
<dbReference type="GO" id="GO:0005829">
    <property type="term" value="C:cytosol"/>
    <property type="evidence" value="ECO:0007669"/>
    <property type="project" value="TreeGrafter"/>
</dbReference>
<accession>A0A246K163</accession>
<feature type="domain" description="HipA N-terminal subdomain 1" evidence="5">
    <location>
        <begin position="7"/>
        <end position="110"/>
    </location>
</feature>
<comment type="caution">
    <text evidence="6">The sequence shown here is derived from an EMBL/GenBank/DDBJ whole genome shotgun (WGS) entry which is preliminary data.</text>
</comment>
<dbReference type="PANTHER" id="PTHR37419:SF1">
    <property type="entry name" value="SERINE_THREONINE-PROTEIN KINASE TOXIN HIPA"/>
    <property type="match status" value="1"/>
</dbReference>
<dbReference type="InterPro" id="IPR017508">
    <property type="entry name" value="HipA_N1"/>
</dbReference>
<protein>
    <submittedName>
        <fullName evidence="6">Kinase</fullName>
    </submittedName>
</protein>
<dbReference type="NCBIfam" id="TIGR03071">
    <property type="entry name" value="couple_hipA"/>
    <property type="match status" value="1"/>
</dbReference>
<keyword evidence="3 6" id="KW-0418">Kinase</keyword>